<dbReference type="PROSITE" id="PS50985">
    <property type="entry name" value="GRAS"/>
    <property type="match status" value="1"/>
</dbReference>
<comment type="caution">
    <text evidence="4">The sequence shown here is derived from an EMBL/GenBank/DDBJ whole genome shotgun (WGS) entry which is preliminary data.</text>
</comment>
<evidence type="ECO:0000313" key="4">
    <source>
        <dbReference type="EMBL" id="KAK8971287.1"/>
    </source>
</evidence>
<dbReference type="EMBL" id="JBBWWR010000001">
    <property type="protein sequence ID" value="KAK8971287.1"/>
    <property type="molecule type" value="Genomic_DNA"/>
</dbReference>
<proteinExistence type="inferred from homology"/>
<dbReference type="Pfam" id="PF03514">
    <property type="entry name" value="GRAS"/>
    <property type="match status" value="1"/>
</dbReference>
<reference evidence="4 5" key="1">
    <citation type="journal article" date="2022" name="Nat. Plants">
        <title>Genomes of leafy and leafless Platanthera orchids illuminate the evolution of mycoheterotrophy.</title>
        <authorList>
            <person name="Li M.H."/>
            <person name="Liu K.W."/>
            <person name="Li Z."/>
            <person name="Lu H.C."/>
            <person name="Ye Q.L."/>
            <person name="Zhang D."/>
            <person name="Wang J.Y."/>
            <person name="Li Y.F."/>
            <person name="Zhong Z.M."/>
            <person name="Liu X."/>
            <person name="Yu X."/>
            <person name="Liu D.K."/>
            <person name="Tu X.D."/>
            <person name="Liu B."/>
            <person name="Hao Y."/>
            <person name="Liao X.Y."/>
            <person name="Jiang Y.T."/>
            <person name="Sun W.H."/>
            <person name="Chen J."/>
            <person name="Chen Y.Q."/>
            <person name="Ai Y."/>
            <person name="Zhai J.W."/>
            <person name="Wu S.S."/>
            <person name="Zhou Z."/>
            <person name="Hsiao Y.Y."/>
            <person name="Wu W.L."/>
            <person name="Chen Y.Y."/>
            <person name="Lin Y.F."/>
            <person name="Hsu J.L."/>
            <person name="Li C.Y."/>
            <person name="Wang Z.W."/>
            <person name="Zhao X."/>
            <person name="Zhong W.Y."/>
            <person name="Ma X.K."/>
            <person name="Ma L."/>
            <person name="Huang J."/>
            <person name="Chen G.Z."/>
            <person name="Huang M.Z."/>
            <person name="Huang L."/>
            <person name="Peng D.H."/>
            <person name="Luo Y.B."/>
            <person name="Zou S.Q."/>
            <person name="Chen S.P."/>
            <person name="Lan S."/>
            <person name="Tsai W.C."/>
            <person name="Van de Peer Y."/>
            <person name="Liu Z.J."/>
        </authorList>
    </citation>
    <scope>NUCLEOTIDE SEQUENCE [LARGE SCALE GENOMIC DNA]</scope>
    <source>
        <strain evidence="4">Lor288</strain>
    </source>
</reference>
<sequence>MVLLMENMPALIFAAGSSTTTTTTVDGEISWDEWSPDLTWSKEDFQPLFSASNRAELYNSPFKFPAVGDSLAAVQAHNIKDCSFHTNSATNLGSGRIPSKGPASPISFADDENRGERLLHLLMAAAEAFSGGSSTRDLARVILVRLKELNTSASGIERLAAHFTDALQSLVDGDCAAVPRRGEAERLAHRHYHEGEVLTAFHLLQDMSPFASFGHLTANQAILEAFAGERRVHIVDYDIADGVQWASLIQALASRTGGGPLSPHLKITALTNGTWRSASIAQEAGRRLSAFAESVEQPFSFRMCRLDQRKRFLPATVKVVKGEPVVVNCVIHPPQLGHGQCSSESISSFLAGAAALGARLVTVVEEEGGDDAGDENGRFFRRFMNGLERYMAVWESLEAGFPKQRRVREMVERVILGPRISETVRRAYVQNNGVSAAAAENSGQWMAAAGFEKVGLSFFNLCQARLLLGLFNDGYRVEAVAPNKLVLSWKSCRLLSASVWAVPAMVSPSPSPPFGSN</sequence>
<feature type="short sequence motif" description="VHIID" evidence="3">
    <location>
        <begin position="232"/>
        <end position="236"/>
    </location>
</feature>
<evidence type="ECO:0000256" key="1">
    <source>
        <dbReference type="ARBA" id="ARBA00023015"/>
    </source>
</evidence>
<dbReference type="InterPro" id="IPR005202">
    <property type="entry name" value="TF_GRAS"/>
</dbReference>
<organism evidence="4 5">
    <name type="scientific">Platanthera guangdongensis</name>
    <dbReference type="NCBI Taxonomy" id="2320717"/>
    <lineage>
        <taxon>Eukaryota</taxon>
        <taxon>Viridiplantae</taxon>
        <taxon>Streptophyta</taxon>
        <taxon>Embryophyta</taxon>
        <taxon>Tracheophyta</taxon>
        <taxon>Spermatophyta</taxon>
        <taxon>Magnoliopsida</taxon>
        <taxon>Liliopsida</taxon>
        <taxon>Asparagales</taxon>
        <taxon>Orchidaceae</taxon>
        <taxon>Orchidoideae</taxon>
        <taxon>Orchideae</taxon>
        <taxon>Orchidinae</taxon>
        <taxon>Platanthera</taxon>
    </lineage>
</organism>
<accession>A0ABR2N5A3</accession>
<protein>
    <submittedName>
        <fullName evidence="4">Nodulation-signaling pathway 2 protein</fullName>
    </submittedName>
</protein>
<dbReference type="PANTHER" id="PTHR31636">
    <property type="entry name" value="OSJNBA0084A10.13 PROTEIN-RELATED"/>
    <property type="match status" value="1"/>
</dbReference>
<keyword evidence="5" id="KW-1185">Reference proteome</keyword>
<name>A0ABR2N5A3_9ASPA</name>
<evidence type="ECO:0000256" key="2">
    <source>
        <dbReference type="ARBA" id="ARBA00023163"/>
    </source>
</evidence>
<evidence type="ECO:0000313" key="5">
    <source>
        <dbReference type="Proteomes" id="UP001412067"/>
    </source>
</evidence>
<feature type="region of interest" description="SAW" evidence="3">
    <location>
        <begin position="425"/>
        <end position="501"/>
    </location>
</feature>
<comment type="caution">
    <text evidence="3">Lacks conserved residue(s) required for the propagation of feature annotation.</text>
</comment>
<feature type="region of interest" description="Leucine repeat II (LRII)" evidence="3">
    <location>
        <begin position="283"/>
        <end position="315"/>
    </location>
</feature>
<keyword evidence="2" id="KW-0804">Transcription</keyword>
<dbReference type="Proteomes" id="UP001412067">
    <property type="component" value="Unassembled WGS sequence"/>
</dbReference>
<evidence type="ECO:0000256" key="3">
    <source>
        <dbReference type="PROSITE-ProRule" id="PRU01191"/>
    </source>
</evidence>
<keyword evidence="1" id="KW-0805">Transcription regulation</keyword>
<gene>
    <name evidence="4" type="primary">NSP2</name>
    <name evidence="4" type="ORF">KSP40_PGU017339</name>
</gene>
<comment type="similarity">
    <text evidence="3">Belongs to the GRAS family.</text>
</comment>